<comment type="caution">
    <text evidence="13">The sequence shown here is derived from an EMBL/GenBank/DDBJ whole genome shotgun (WGS) entry which is preliminary data.</text>
</comment>
<dbReference type="GO" id="GO:0008379">
    <property type="term" value="F:thioredoxin peroxidase activity"/>
    <property type="evidence" value="ECO:0007669"/>
    <property type="project" value="TreeGrafter"/>
</dbReference>
<dbReference type="InterPro" id="IPR000866">
    <property type="entry name" value="AhpC/TSA"/>
</dbReference>
<evidence type="ECO:0000256" key="9">
    <source>
        <dbReference type="ARBA" id="ARBA00038489"/>
    </source>
</evidence>
<evidence type="ECO:0000256" key="3">
    <source>
        <dbReference type="ARBA" id="ARBA00022559"/>
    </source>
</evidence>
<dbReference type="Proteomes" id="UP000190896">
    <property type="component" value="Unassembled WGS sequence"/>
</dbReference>
<comment type="catalytic activity">
    <reaction evidence="11">
        <text>a hydroperoxide + [thioredoxin]-dithiol = an alcohol + [thioredoxin]-disulfide + H2O</text>
        <dbReference type="Rhea" id="RHEA:62620"/>
        <dbReference type="Rhea" id="RHEA-COMP:10698"/>
        <dbReference type="Rhea" id="RHEA-COMP:10700"/>
        <dbReference type="ChEBI" id="CHEBI:15377"/>
        <dbReference type="ChEBI" id="CHEBI:29950"/>
        <dbReference type="ChEBI" id="CHEBI:30879"/>
        <dbReference type="ChEBI" id="CHEBI:35924"/>
        <dbReference type="ChEBI" id="CHEBI:50058"/>
        <dbReference type="EC" id="1.11.1.24"/>
    </reaction>
</comment>
<accession>A0A1T2KUF0</accession>
<evidence type="ECO:0000256" key="11">
    <source>
        <dbReference type="ARBA" id="ARBA00049091"/>
    </source>
</evidence>
<evidence type="ECO:0000256" key="8">
    <source>
        <dbReference type="ARBA" id="ARBA00032824"/>
    </source>
</evidence>
<comment type="similarity">
    <text evidence="9">Belongs to the peroxiredoxin family. BCP/PrxQ subfamily.</text>
</comment>
<name>A0A1T2KUF0_9GAMM</name>
<dbReference type="Gene3D" id="3.40.30.10">
    <property type="entry name" value="Glutaredoxin"/>
    <property type="match status" value="1"/>
</dbReference>
<dbReference type="GO" id="GO:0045454">
    <property type="term" value="P:cell redox homeostasis"/>
    <property type="evidence" value="ECO:0007669"/>
    <property type="project" value="TreeGrafter"/>
</dbReference>
<dbReference type="PANTHER" id="PTHR42801">
    <property type="entry name" value="THIOREDOXIN-DEPENDENT PEROXIDE REDUCTASE"/>
    <property type="match status" value="1"/>
</dbReference>
<proteinExistence type="inferred from homology"/>
<evidence type="ECO:0000256" key="2">
    <source>
        <dbReference type="ARBA" id="ARBA00013017"/>
    </source>
</evidence>
<evidence type="ECO:0000256" key="7">
    <source>
        <dbReference type="ARBA" id="ARBA00023284"/>
    </source>
</evidence>
<dbReference type="CDD" id="cd02970">
    <property type="entry name" value="PRX_like2"/>
    <property type="match status" value="1"/>
</dbReference>
<dbReference type="PANTHER" id="PTHR42801:SF7">
    <property type="entry name" value="SLL1159 PROTEIN"/>
    <property type="match status" value="1"/>
</dbReference>
<evidence type="ECO:0000256" key="5">
    <source>
        <dbReference type="ARBA" id="ARBA00023002"/>
    </source>
</evidence>
<evidence type="ECO:0000256" key="10">
    <source>
        <dbReference type="ARBA" id="ARBA00042639"/>
    </source>
</evidence>
<keyword evidence="7" id="KW-0676">Redox-active center</keyword>
<keyword evidence="5" id="KW-0560">Oxidoreductase</keyword>
<dbReference type="PROSITE" id="PS51352">
    <property type="entry name" value="THIOREDOXIN_2"/>
    <property type="match status" value="1"/>
</dbReference>
<reference evidence="13 14" key="1">
    <citation type="submission" date="2016-11" db="EMBL/GenBank/DDBJ databases">
        <title>Mixed transmission modes and dynamic genome evolution in an obligate animal-bacterial symbiosis.</title>
        <authorList>
            <person name="Russell S.L."/>
            <person name="Corbett-Detig R.B."/>
            <person name="Cavanaugh C.M."/>
        </authorList>
    </citation>
    <scope>NUCLEOTIDE SEQUENCE [LARGE SCALE GENOMIC DNA]</scope>
    <source>
        <strain evidence="13">Se-Cadez</strain>
    </source>
</reference>
<evidence type="ECO:0000259" key="12">
    <source>
        <dbReference type="PROSITE" id="PS51352"/>
    </source>
</evidence>
<evidence type="ECO:0000256" key="1">
    <source>
        <dbReference type="ARBA" id="ARBA00003330"/>
    </source>
</evidence>
<gene>
    <name evidence="13" type="ORF">BOW51_07265</name>
</gene>
<dbReference type="GO" id="GO:0005737">
    <property type="term" value="C:cytoplasm"/>
    <property type="evidence" value="ECO:0007669"/>
    <property type="project" value="TreeGrafter"/>
</dbReference>
<keyword evidence="3" id="KW-0575">Peroxidase</keyword>
<sequence>MGVLKDNIDAYNAAKKEKVPQEILTTMAQCTEELKGSGIESRALRAGDTMPDFELHNQHGESRRLSDYLAESTVVLNVYRGGWCPYCNMEMKALHDVLPQIEARGARLIGLTPETPDKAMSTAERNEIEIDILSDAGNRVAEQMGLVFELPQALRPIYEKIGIDIPAYNGDDSFKLPVPATYIIGQDGVIVYDFVNADYTLRLEPAEIVSMLTAN</sequence>
<dbReference type="GO" id="GO:0034599">
    <property type="term" value="P:cellular response to oxidative stress"/>
    <property type="evidence" value="ECO:0007669"/>
    <property type="project" value="TreeGrafter"/>
</dbReference>
<protein>
    <recommendedName>
        <fullName evidence="2">thioredoxin-dependent peroxiredoxin</fullName>
        <ecNumber evidence="2">1.11.1.24</ecNumber>
    </recommendedName>
    <alternativeName>
        <fullName evidence="8">Thioredoxin peroxidase</fullName>
    </alternativeName>
    <alternativeName>
        <fullName evidence="10">Thioredoxin-dependent peroxiredoxin Bcp</fullName>
    </alternativeName>
</protein>
<evidence type="ECO:0000313" key="14">
    <source>
        <dbReference type="Proteomes" id="UP000190896"/>
    </source>
</evidence>
<comment type="function">
    <text evidence="1">Thiol-specific peroxidase that catalyzes the reduction of hydrogen peroxide and organic hydroperoxides to water and alcohols, respectively. Plays a role in cell protection against oxidative stress by detoxifying peroxides and as sensor of hydrogen peroxide-mediated signaling events.</text>
</comment>
<keyword evidence="6" id="KW-1015">Disulfide bond</keyword>
<keyword evidence="4" id="KW-0049">Antioxidant</keyword>
<feature type="domain" description="Thioredoxin" evidence="12">
    <location>
        <begin position="44"/>
        <end position="215"/>
    </location>
</feature>
<dbReference type="OrthoDB" id="9809746at2"/>
<dbReference type="EC" id="1.11.1.24" evidence="2"/>
<dbReference type="SUPFAM" id="SSF52833">
    <property type="entry name" value="Thioredoxin-like"/>
    <property type="match status" value="1"/>
</dbReference>
<dbReference type="InterPro" id="IPR050924">
    <property type="entry name" value="Peroxiredoxin_BCP/PrxQ"/>
</dbReference>
<dbReference type="Pfam" id="PF00578">
    <property type="entry name" value="AhpC-TSA"/>
    <property type="match status" value="1"/>
</dbReference>
<dbReference type="InterPro" id="IPR013766">
    <property type="entry name" value="Thioredoxin_domain"/>
</dbReference>
<evidence type="ECO:0000256" key="6">
    <source>
        <dbReference type="ARBA" id="ARBA00023157"/>
    </source>
</evidence>
<dbReference type="RefSeq" id="WP_078487187.1">
    <property type="nucleotide sequence ID" value="NZ_MPRJ01000040.1"/>
</dbReference>
<dbReference type="AlphaFoldDB" id="A0A1T2KUF0"/>
<organism evidence="13 14">
    <name type="scientific">Solemya velesiana gill symbiont</name>
    <dbReference type="NCBI Taxonomy" id="1918948"/>
    <lineage>
        <taxon>Bacteria</taxon>
        <taxon>Pseudomonadati</taxon>
        <taxon>Pseudomonadota</taxon>
        <taxon>Gammaproteobacteria</taxon>
        <taxon>sulfur-oxidizing symbionts</taxon>
    </lineage>
</organism>
<dbReference type="InterPro" id="IPR036249">
    <property type="entry name" value="Thioredoxin-like_sf"/>
</dbReference>
<keyword evidence="14" id="KW-1185">Reference proteome</keyword>
<evidence type="ECO:0000313" key="13">
    <source>
        <dbReference type="EMBL" id="OOZ36421.1"/>
    </source>
</evidence>
<dbReference type="EMBL" id="MPRJ01000040">
    <property type="protein sequence ID" value="OOZ36421.1"/>
    <property type="molecule type" value="Genomic_DNA"/>
</dbReference>
<evidence type="ECO:0000256" key="4">
    <source>
        <dbReference type="ARBA" id="ARBA00022862"/>
    </source>
</evidence>